<dbReference type="Pfam" id="PF01935">
    <property type="entry name" value="DUF87"/>
    <property type="match status" value="1"/>
</dbReference>
<sequence length="572" mass="61066">MNPIDLIAFATDYDGTLAHDGRVDSATVAALERLKASGRWLAMVTGRNLGDLLEVFDRANLFDVIVAENGALLYFPATGEERPIAPPPPPQLVEALRARGVAPLVVGRGIIATREPHETTVLACIRNLGLDWQIVFNKGAVMVLAPGINKASGLSAALAAFDLAPINTIAIGDAENDLAFLSVSGCGVAVANALDAVKATADWVTAADHGAGVVEAIDALIADDARFASLAAERHRIPLGADGSAALRFAHGGVLIAGASGHGKSTLVTAILEKLAAQGFQTCVLDPEGDYETLQDAVVLGDASRAPVADEVLDLLRKATTNVLVVDMLGIAIADRPRFFADLLAPIGELRRRTARPHWLVADEAHHMLPASSDTADGVLVAAAASTIYVTVHPEAVRPTVLAGVGTVIGVGPTAGEVIASFCRTLDLPPPPVPPPAGRPNEVLFWDRADDQPPRWIAADLPRQERQRHTRKYAEGRLGADRSFYFRGPSGLLNLRAHNLSIFMQIADGLDDMTWLWHLRRGDYARWFRDVIKDDDLAAEADRLTADVGPADSRRQLRAMIERRYSAPAEPD</sequence>
<evidence type="ECO:0000313" key="3">
    <source>
        <dbReference type="EMBL" id="CUU41884.1"/>
    </source>
</evidence>
<dbReference type="PANTHER" id="PTHR10000">
    <property type="entry name" value="PHOSPHOSERINE PHOSPHATASE"/>
    <property type="match status" value="1"/>
</dbReference>
<dbReference type="EC" id="3.1.3.23" evidence="3"/>
<dbReference type="InterPro" id="IPR036412">
    <property type="entry name" value="HAD-like_sf"/>
</dbReference>
<dbReference type="STRING" id="1079.BVIR_1438"/>
<keyword evidence="3" id="KW-0378">Hydrolase</keyword>
<feature type="domain" description="AAA+ ATPase" evidence="1">
    <location>
        <begin position="250"/>
        <end position="432"/>
    </location>
</feature>
<dbReference type="Gene3D" id="3.40.50.300">
    <property type="entry name" value="P-loop containing nucleotide triphosphate hydrolases"/>
    <property type="match status" value="1"/>
</dbReference>
<dbReference type="RefSeq" id="WP_335338143.1">
    <property type="nucleotide sequence ID" value="NZ_AP014854.2"/>
</dbReference>
<gene>
    <name evidence="3" type="primary">supH</name>
    <name evidence="2" type="ORF">BV133_3318</name>
    <name evidence="3" type="ORF">BVIRIDIS_08830</name>
</gene>
<dbReference type="SUPFAM" id="SSF56784">
    <property type="entry name" value="HAD-like"/>
    <property type="match status" value="1"/>
</dbReference>
<dbReference type="InterPro" id="IPR002789">
    <property type="entry name" value="HerA_central"/>
</dbReference>
<dbReference type="AlphaFoldDB" id="A0A0H5BK36"/>
<dbReference type="PATRIC" id="fig|1079.6.peg.1488"/>
<dbReference type="PANTHER" id="PTHR10000:SF8">
    <property type="entry name" value="HAD SUPERFAMILY HYDROLASE-LIKE, TYPE 3"/>
    <property type="match status" value="1"/>
</dbReference>
<protein>
    <submittedName>
        <fullName evidence="2">Phosphoglycolate phosphatase</fullName>
    </submittedName>
    <submittedName>
        <fullName evidence="3">Sugar phosphatase SupH</fullName>
        <ecNumber evidence="3">3.1.3.23</ecNumber>
    </submittedName>
</protein>
<accession>A0A0H5BK36</accession>
<evidence type="ECO:0000259" key="1">
    <source>
        <dbReference type="SMART" id="SM00382"/>
    </source>
</evidence>
<proteinExistence type="predicted"/>
<organism evidence="3 4">
    <name type="scientific">Blastochloris viridis</name>
    <name type="common">Rhodopseudomonas viridis</name>
    <dbReference type="NCBI Taxonomy" id="1079"/>
    <lineage>
        <taxon>Bacteria</taxon>
        <taxon>Pseudomonadati</taxon>
        <taxon>Pseudomonadota</taxon>
        <taxon>Alphaproteobacteria</taxon>
        <taxon>Hyphomicrobiales</taxon>
        <taxon>Blastochloridaceae</taxon>
        <taxon>Blastochloris</taxon>
    </lineage>
</organism>
<keyword evidence="4" id="KW-1185">Reference proteome</keyword>
<evidence type="ECO:0000313" key="4">
    <source>
        <dbReference type="Proteomes" id="UP000065734"/>
    </source>
</evidence>
<reference evidence="4" key="3">
    <citation type="journal article" date="2016" name="Genome Announc.">
        <title>Revised genome sequence of the purple photosynthetic bacterium Blastochloris viridis.</title>
        <authorList>
            <person name="Liu L.N."/>
            <person name="Faulkner M."/>
            <person name="Liu X."/>
            <person name="Huang F."/>
            <person name="Darby A.C."/>
            <person name="Hall N."/>
        </authorList>
    </citation>
    <scope>NUCLEOTIDE SEQUENCE [LARGE SCALE GENOMIC DNA]</scope>
    <source>
        <strain evidence="4">ATCC 19567 / DSM 133 / F</strain>
    </source>
</reference>
<dbReference type="InterPro" id="IPR023214">
    <property type="entry name" value="HAD_sf"/>
</dbReference>
<dbReference type="EMBL" id="AP014854">
    <property type="protein sequence ID" value="BAS00912.1"/>
    <property type="molecule type" value="Genomic_DNA"/>
</dbReference>
<dbReference type="KEGG" id="bvr:BVIR_1438"/>
<dbReference type="SUPFAM" id="SSF52540">
    <property type="entry name" value="P-loop containing nucleoside triphosphate hydrolases"/>
    <property type="match status" value="1"/>
</dbReference>
<reference evidence="2" key="1">
    <citation type="journal article" date="2015" name="Genome Announc.">
        <title>Complete Genome Sequence of the Bacteriochlorophyll b-Producing Photosynthetic Bacterium Blastochloris viridis.</title>
        <authorList>
            <person name="Tsukatani Y."/>
            <person name="Hirose Y."/>
            <person name="Harada J."/>
            <person name="Misawa N."/>
            <person name="Mori K."/>
            <person name="Inoue K."/>
            <person name="Tamiaki H."/>
        </authorList>
    </citation>
    <scope>NUCLEOTIDE SEQUENCE [LARGE SCALE GENOMIC DNA]</scope>
    <source>
        <strain evidence="2">DSM 133</strain>
    </source>
</reference>
<dbReference type="Proteomes" id="UP000065734">
    <property type="component" value="Chromosome I"/>
</dbReference>
<dbReference type="Pfam" id="PF08282">
    <property type="entry name" value="Hydrolase_3"/>
    <property type="match status" value="2"/>
</dbReference>
<name>A0A0H5BK36_BLAVI</name>
<dbReference type="Gene3D" id="3.40.50.1000">
    <property type="entry name" value="HAD superfamily/HAD-like"/>
    <property type="match status" value="1"/>
</dbReference>
<dbReference type="InterPro" id="IPR027417">
    <property type="entry name" value="P-loop_NTPase"/>
</dbReference>
<dbReference type="GO" id="GO:0005829">
    <property type="term" value="C:cytosol"/>
    <property type="evidence" value="ECO:0007669"/>
    <property type="project" value="TreeGrafter"/>
</dbReference>
<dbReference type="EMBL" id="LN907867">
    <property type="protein sequence ID" value="CUU41884.1"/>
    <property type="molecule type" value="Genomic_DNA"/>
</dbReference>
<dbReference type="GO" id="GO:0000287">
    <property type="term" value="F:magnesium ion binding"/>
    <property type="evidence" value="ECO:0007669"/>
    <property type="project" value="TreeGrafter"/>
</dbReference>
<dbReference type="GO" id="GO:0050308">
    <property type="term" value="F:sugar-phosphatase activity"/>
    <property type="evidence" value="ECO:0007669"/>
    <property type="project" value="UniProtKB-EC"/>
</dbReference>
<dbReference type="Gene3D" id="3.90.1070.10">
    <property type="match status" value="1"/>
</dbReference>
<dbReference type="SMART" id="SM00382">
    <property type="entry name" value="AAA"/>
    <property type="match status" value="1"/>
</dbReference>
<dbReference type="InterPro" id="IPR003593">
    <property type="entry name" value="AAA+_ATPase"/>
</dbReference>
<evidence type="ECO:0000313" key="2">
    <source>
        <dbReference type="EMBL" id="BAS00912.1"/>
    </source>
</evidence>
<reference evidence="3" key="2">
    <citation type="submission" date="2015-11" db="EMBL/GenBank/DDBJ databases">
        <authorList>
            <person name="Zhang Y."/>
            <person name="Guo Z."/>
        </authorList>
    </citation>
    <scope>NUCLEOTIDE SEQUENCE</scope>
    <source>
        <strain evidence="3">1</strain>
    </source>
</reference>